<feature type="compositionally biased region" description="Basic and acidic residues" evidence="1">
    <location>
        <begin position="135"/>
        <end position="163"/>
    </location>
</feature>
<evidence type="ECO:0000313" key="2">
    <source>
        <dbReference type="EMBL" id="ORZ26465.1"/>
    </source>
</evidence>
<dbReference type="OrthoDB" id="3596986at2759"/>
<feature type="compositionally biased region" description="Polar residues" evidence="1">
    <location>
        <begin position="217"/>
        <end position="227"/>
    </location>
</feature>
<feature type="compositionally biased region" description="Polar residues" evidence="1">
    <location>
        <begin position="373"/>
        <end position="388"/>
    </location>
</feature>
<keyword evidence="3" id="KW-1185">Reference proteome</keyword>
<dbReference type="EMBL" id="MCFF01000007">
    <property type="protein sequence ID" value="ORZ26465.1"/>
    <property type="molecule type" value="Genomic_DNA"/>
</dbReference>
<dbReference type="STRING" id="64571.A0A1Y2GW25"/>
<feature type="compositionally biased region" description="Basic and acidic residues" evidence="1">
    <location>
        <begin position="57"/>
        <end position="71"/>
    </location>
</feature>
<feature type="compositionally biased region" description="Polar residues" evidence="1">
    <location>
        <begin position="611"/>
        <end position="625"/>
    </location>
</feature>
<feature type="region of interest" description="Disordered" evidence="1">
    <location>
        <begin position="603"/>
        <end position="740"/>
    </location>
</feature>
<feature type="compositionally biased region" description="Basic and acidic residues" evidence="1">
    <location>
        <begin position="1"/>
        <end position="16"/>
    </location>
</feature>
<feature type="compositionally biased region" description="Polar residues" evidence="1">
    <location>
        <begin position="240"/>
        <end position="249"/>
    </location>
</feature>
<feature type="compositionally biased region" description="Polar residues" evidence="1">
    <location>
        <begin position="198"/>
        <end position="209"/>
    </location>
</feature>
<evidence type="ECO:0000313" key="3">
    <source>
        <dbReference type="Proteomes" id="UP000193648"/>
    </source>
</evidence>
<organism evidence="2 3">
    <name type="scientific">Lobosporangium transversale</name>
    <dbReference type="NCBI Taxonomy" id="64571"/>
    <lineage>
        <taxon>Eukaryota</taxon>
        <taxon>Fungi</taxon>
        <taxon>Fungi incertae sedis</taxon>
        <taxon>Mucoromycota</taxon>
        <taxon>Mortierellomycotina</taxon>
        <taxon>Mortierellomycetes</taxon>
        <taxon>Mortierellales</taxon>
        <taxon>Mortierellaceae</taxon>
        <taxon>Lobosporangium</taxon>
    </lineage>
</organism>
<feature type="compositionally biased region" description="Low complexity" evidence="1">
    <location>
        <begin position="490"/>
        <end position="506"/>
    </location>
</feature>
<sequence>METKKRPNEDTLESRVESSAGHASETSLAPMDIEMTKADSPQTVVTESNKAISAGDSNKRYKPTKESEKSGTDYSSVSTDLADPSTETKALADWVEKMDEDDKAKGGMTEASLVDKASTMNEDKLPGFNSTKVDPSSKEIDKDSMSSKPKAIADESSDRTLENIGKESVVGLSDSILAVGSLSEPLVSTLETLENEEQASINNTKQSPVQEADDTNTHPQSPSTTVDTKMDTDTRISEPMNHNFTNQAVDDTVECEGTASKKEQSHPYPDTAGQHQNINNDDNSNNNINGNLQQSEPDRSASVKISDIFVKEGSTIEASQAASAIESVNGALEKNSDGLWHSSREADTMAVQAKPLSESKETRPEPEEKESSYPINRPTQQPTLSSASHPPGTQAASSNPDVRGNSLPPISSLSASQDVPASSQPLQTTTRPSRSSMSVSALLLNNDDVQEQEQDHGRRNSKNIFDPFGASDSASKASSPSPVPVKPLHPTSSQTMTSSQPLSQLSKAPLTPHQSSPTSPRLSSSAAASARAQDSMEVAPIHQSSSEYGRDNLPSGRNYDSALQPHPTSKGLTNRDYASDEIVESGGMGGYANQRHRLSSPVGVRPLQEPVSGSATTGSGHQNNKLPGLGSIASVTPAHAHDPHFHSGGYRNDNSHVSISSSRTRSFSPNQHTHSSGANGPAHYSGTTGHISYSGLSQTSPSSAMLVGAGSANHHPRLIVKNDPNLKMEGRPEQFLGESS</sequence>
<evidence type="ECO:0000256" key="1">
    <source>
        <dbReference type="SAM" id="MobiDB-lite"/>
    </source>
</evidence>
<proteinExistence type="predicted"/>
<feature type="region of interest" description="Disordered" evidence="1">
    <location>
        <begin position="189"/>
        <end position="304"/>
    </location>
</feature>
<accession>A0A1Y2GW25</accession>
<feature type="region of interest" description="Disordered" evidence="1">
    <location>
        <begin position="335"/>
        <end position="576"/>
    </location>
</feature>
<feature type="compositionally biased region" description="Low complexity" evidence="1">
    <location>
        <begin position="515"/>
        <end position="532"/>
    </location>
</feature>
<feature type="compositionally biased region" description="Polar residues" evidence="1">
    <location>
        <begin position="408"/>
        <end position="439"/>
    </location>
</feature>
<feature type="compositionally biased region" description="Polar residues" evidence="1">
    <location>
        <begin position="685"/>
        <end position="703"/>
    </location>
</feature>
<dbReference type="GeneID" id="33570424"/>
<reference evidence="2 3" key="1">
    <citation type="submission" date="2016-07" db="EMBL/GenBank/DDBJ databases">
        <title>Pervasive Adenine N6-methylation of Active Genes in Fungi.</title>
        <authorList>
            <consortium name="DOE Joint Genome Institute"/>
            <person name="Mondo S.J."/>
            <person name="Dannebaum R.O."/>
            <person name="Kuo R.C."/>
            <person name="Labutti K."/>
            <person name="Haridas S."/>
            <person name="Kuo A."/>
            <person name="Salamov A."/>
            <person name="Ahrendt S.R."/>
            <person name="Lipzen A."/>
            <person name="Sullivan W."/>
            <person name="Andreopoulos W.B."/>
            <person name="Clum A."/>
            <person name="Lindquist E."/>
            <person name="Daum C."/>
            <person name="Ramamoorthy G.K."/>
            <person name="Gryganskyi A."/>
            <person name="Culley D."/>
            <person name="Magnuson J.K."/>
            <person name="James T.Y."/>
            <person name="O'Malley M.A."/>
            <person name="Stajich J.E."/>
            <person name="Spatafora J.W."/>
            <person name="Visel A."/>
            <person name="Grigoriev I.V."/>
        </authorList>
    </citation>
    <scope>NUCLEOTIDE SEQUENCE [LARGE SCALE GENOMIC DNA]</scope>
    <source>
        <strain evidence="2 3">NRRL 3116</strain>
    </source>
</reference>
<feature type="compositionally biased region" description="Polar residues" evidence="1">
    <location>
        <begin position="669"/>
        <end position="678"/>
    </location>
</feature>
<feature type="compositionally biased region" description="Low complexity" evidence="1">
    <location>
        <begin position="655"/>
        <end position="668"/>
    </location>
</feature>
<feature type="compositionally biased region" description="Low complexity" evidence="1">
    <location>
        <begin position="277"/>
        <end position="291"/>
    </location>
</feature>
<protein>
    <submittedName>
        <fullName evidence="2">Uncharacterized protein</fullName>
    </submittedName>
</protein>
<dbReference type="InParanoid" id="A0A1Y2GW25"/>
<gene>
    <name evidence="2" type="ORF">BCR41DRAFT_393651</name>
</gene>
<dbReference type="RefSeq" id="XP_021884230.1">
    <property type="nucleotide sequence ID" value="XM_022028581.1"/>
</dbReference>
<dbReference type="Proteomes" id="UP000193648">
    <property type="component" value="Unassembled WGS sequence"/>
</dbReference>
<feature type="compositionally biased region" description="Basic and acidic residues" evidence="1">
    <location>
        <begin position="357"/>
        <end position="371"/>
    </location>
</feature>
<feature type="region of interest" description="Disordered" evidence="1">
    <location>
        <begin position="1"/>
        <end position="94"/>
    </location>
</feature>
<name>A0A1Y2GW25_9FUNG</name>
<feature type="region of interest" description="Disordered" evidence="1">
    <location>
        <begin position="113"/>
        <end position="163"/>
    </location>
</feature>
<feature type="compositionally biased region" description="Polar residues" evidence="1">
    <location>
        <begin position="39"/>
        <end position="51"/>
    </location>
</feature>
<comment type="caution">
    <text evidence="2">The sequence shown here is derived from an EMBL/GenBank/DDBJ whole genome shotgun (WGS) entry which is preliminary data.</text>
</comment>
<dbReference type="AlphaFoldDB" id="A0A1Y2GW25"/>